<name>A0A840X804_9MICO</name>
<dbReference type="GO" id="GO:0009294">
    <property type="term" value="P:DNA-mediated transformation"/>
    <property type="evidence" value="ECO:0007669"/>
    <property type="project" value="InterPro"/>
</dbReference>
<feature type="domain" description="DprA winged helix" evidence="3">
    <location>
        <begin position="350"/>
        <end position="401"/>
    </location>
</feature>
<dbReference type="InterPro" id="IPR036388">
    <property type="entry name" value="WH-like_DNA-bd_sf"/>
</dbReference>
<gene>
    <name evidence="4" type="ORF">BJ959_000830</name>
</gene>
<dbReference type="Gene3D" id="3.40.50.450">
    <property type="match status" value="1"/>
</dbReference>
<dbReference type="Pfam" id="PF02481">
    <property type="entry name" value="DNA_processg_A"/>
    <property type="match status" value="1"/>
</dbReference>
<dbReference type="SUPFAM" id="SSF102405">
    <property type="entry name" value="MCP/YpsA-like"/>
    <property type="match status" value="1"/>
</dbReference>
<evidence type="ECO:0000313" key="5">
    <source>
        <dbReference type="Proteomes" id="UP000552883"/>
    </source>
</evidence>
<organism evidence="4 5">
    <name type="scientific">Microcella frigidaquae</name>
    <dbReference type="NCBI Taxonomy" id="424758"/>
    <lineage>
        <taxon>Bacteria</taxon>
        <taxon>Bacillati</taxon>
        <taxon>Actinomycetota</taxon>
        <taxon>Actinomycetes</taxon>
        <taxon>Micrococcales</taxon>
        <taxon>Microbacteriaceae</taxon>
        <taxon>Microcella</taxon>
    </lineage>
</organism>
<accession>A0A840X804</accession>
<dbReference type="InterPro" id="IPR057666">
    <property type="entry name" value="DrpA_SLOG"/>
</dbReference>
<feature type="domain" description="Smf/DprA SLOG" evidence="2">
    <location>
        <begin position="122"/>
        <end position="330"/>
    </location>
</feature>
<dbReference type="InterPro" id="IPR041614">
    <property type="entry name" value="DprA_WH"/>
</dbReference>
<dbReference type="Pfam" id="PF17782">
    <property type="entry name" value="WHD_DprA"/>
    <property type="match status" value="1"/>
</dbReference>
<keyword evidence="5" id="KW-1185">Reference proteome</keyword>
<dbReference type="InterPro" id="IPR003488">
    <property type="entry name" value="DprA"/>
</dbReference>
<reference evidence="4 5" key="1">
    <citation type="submission" date="2020-08" db="EMBL/GenBank/DDBJ databases">
        <title>Sequencing the genomes of 1000 actinobacteria strains.</title>
        <authorList>
            <person name="Klenk H.-P."/>
        </authorList>
    </citation>
    <scope>NUCLEOTIDE SEQUENCE [LARGE SCALE GENOMIC DNA]</scope>
    <source>
        <strain evidence="4 5">DSM 23889</strain>
    </source>
</reference>
<dbReference type="NCBIfam" id="TIGR00732">
    <property type="entry name" value="dprA"/>
    <property type="match status" value="1"/>
</dbReference>
<comment type="caution">
    <text evidence="4">The sequence shown here is derived from an EMBL/GenBank/DDBJ whole genome shotgun (WGS) entry which is preliminary data.</text>
</comment>
<evidence type="ECO:0000259" key="3">
    <source>
        <dbReference type="Pfam" id="PF17782"/>
    </source>
</evidence>
<dbReference type="RefSeq" id="WP_153981596.1">
    <property type="nucleotide sequence ID" value="NZ_BAAANZ010000010.1"/>
</dbReference>
<comment type="similarity">
    <text evidence="1">Belongs to the DprA/Smf family.</text>
</comment>
<evidence type="ECO:0000313" key="4">
    <source>
        <dbReference type="EMBL" id="MBB5617334.1"/>
    </source>
</evidence>
<dbReference type="PANTHER" id="PTHR43022:SF1">
    <property type="entry name" value="PROTEIN SMF"/>
    <property type="match status" value="1"/>
</dbReference>
<dbReference type="PANTHER" id="PTHR43022">
    <property type="entry name" value="PROTEIN SMF"/>
    <property type="match status" value="1"/>
</dbReference>
<proteinExistence type="inferred from homology"/>
<dbReference type="OrthoDB" id="9785707at2"/>
<evidence type="ECO:0000259" key="2">
    <source>
        <dbReference type="Pfam" id="PF02481"/>
    </source>
</evidence>
<dbReference type="EMBL" id="JACHBS010000001">
    <property type="protein sequence ID" value="MBB5617334.1"/>
    <property type="molecule type" value="Genomic_DNA"/>
</dbReference>
<dbReference type="AlphaFoldDB" id="A0A840X804"/>
<dbReference type="Proteomes" id="UP000552883">
    <property type="component" value="Unassembled WGS sequence"/>
</dbReference>
<evidence type="ECO:0000256" key="1">
    <source>
        <dbReference type="ARBA" id="ARBA00006525"/>
    </source>
</evidence>
<protein>
    <submittedName>
        <fullName evidence="4">DNA processing protein</fullName>
    </submittedName>
</protein>
<sequence length="421" mass="43861">MGLWTIDDDRLRAALLAVRPDDTALHDEEDAGHLAELVARVVWSVLIEPGDRVAGLLIERLGAVEPARVVLDGASGAVLAARLPGELGADELEAALARWRPRARWADILRALEGAARCGAHLIVPGDPTWPESFLALTDSPPALLWARGDASLLRRPSIAVVGARAATGYGEHVAMELAAGLAARDAVVVSGGAYGIDGMAHRAALASGGATIAVLAGGLDRLYPSGHEALLTRIAEQGLLLSEAPCGSAPTKWRFLQRNRLIAALADATVVIEAGRRSGALSTAGHALGMGRPVGLVPGPITSAASAGCHHFLRAFETTLITSAADVMRLAYGDDGVLPLDEAGEESTRPTGQSALHTRVLDALRPRRGMGVEEIARAVGESPATIRGALGSLELDERVQLGHDGLWRRAGSRASERSAS</sequence>
<dbReference type="Gene3D" id="1.10.10.10">
    <property type="entry name" value="Winged helix-like DNA-binding domain superfamily/Winged helix DNA-binding domain"/>
    <property type="match status" value="1"/>
</dbReference>